<dbReference type="RefSeq" id="WP_139234778.1">
    <property type="nucleotide sequence ID" value="NZ_FPBV01000032.1"/>
</dbReference>
<dbReference type="EMBL" id="FPBV01000032">
    <property type="protein sequence ID" value="SFV06938.1"/>
    <property type="molecule type" value="Genomic_DNA"/>
</dbReference>
<dbReference type="Gene3D" id="1.10.287.950">
    <property type="entry name" value="Methyl-accepting chemotaxis protein"/>
    <property type="match status" value="1"/>
</dbReference>
<protein>
    <submittedName>
        <fullName evidence="1">Methyl-accepting chemotaxis protein</fullName>
    </submittedName>
</protein>
<dbReference type="SUPFAM" id="SSF58104">
    <property type="entry name" value="Methyl-accepting chemotaxis protein (MCP) signaling domain"/>
    <property type="match status" value="1"/>
</dbReference>
<gene>
    <name evidence="1" type="ORF">SAMN05421543_13219</name>
</gene>
<dbReference type="AlphaFoldDB" id="A0A1I7LBC7"/>
<proteinExistence type="predicted"/>
<keyword evidence="2" id="KW-1185">Reference proteome</keyword>
<evidence type="ECO:0000313" key="2">
    <source>
        <dbReference type="Proteomes" id="UP000183508"/>
    </source>
</evidence>
<accession>A0A1I7LBC7</accession>
<evidence type="ECO:0000313" key="1">
    <source>
        <dbReference type="EMBL" id="SFV06938.1"/>
    </source>
</evidence>
<reference evidence="2" key="1">
    <citation type="submission" date="2016-10" db="EMBL/GenBank/DDBJ databases">
        <authorList>
            <person name="Varghese N."/>
        </authorList>
    </citation>
    <scope>NUCLEOTIDE SEQUENCE [LARGE SCALE GENOMIC DNA]</scope>
    <source>
        <strain evidence="2">DSM 17980</strain>
    </source>
</reference>
<name>A0A1I7LBC7_9BACL</name>
<dbReference type="Proteomes" id="UP000183508">
    <property type="component" value="Unassembled WGS sequence"/>
</dbReference>
<organism evidence="1 2">
    <name type="scientific">Alicyclobacillus macrosporangiidus</name>
    <dbReference type="NCBI Taxonomy" id="392015"/>
    <lineage>
        <taxon>Bacteria</taxon>
        <taxon>Bacillati</taxon>
        <taxon>Bacillota</taxon>
        <taxon>Bacilli</taxon>
        <taxon>Bacillales</taxon>
        <taxon>Alicyclobacillaceae</taxon>
        <taxon>Alicyclobacillus</taxon>
    </lineage>
</organism>
<dbReference type="STRING" id="392015.SAMN05421543_13219"/>
<sequence>MNAAMEGVLQVTTMIASAMETITASSEEQSSAMEEIASSTVALHQMAEQLQTVVQRFVTSRG</sequence>